<dbReference type="InterPro" id="IPR024078">
    <property type="entry name" value="LmbE-like_dom_sf"/>
</dbReference>
<dbReference type="Proteomes" id="UP001629246">
    <property type="component" value="Unassembled WGS sequence"/>
</dbReference>
<sequence length="252" mass="27936">MADLDRHIHINAGTAEHLWQASPELAALPPLELELLVPSHSRAVILAPHPDDEVLGCGGLIAQLRTLHREVVLVAVTDGEKSHGPSSALAGALPHMRKMETEAALRCLSDTQIEVMRVGIPDGEVAGRQQQLQSWLQKRLRLTDVVFASWRLDGHPDHEAVGRIGAALEAQLGCKLVEVPIWAWHWAQPARGDLPWARARRLNFDPATEARKRAAIHCFHSQISADPSSGNEPVLPREVLEHFIRPYEVYFT</sequence>
<evidence type="ECO:0000313" key="1">
    <source>
        <dbReference type="EMBL" id="MFL9926317.1"/>
    </source>
</evidence>
<dbReference type="PANTHER" id="PTHR12993:SF29">
    <property type="entry name" value="BLR3841 PROTEIN"/>
    <property type="match status" value="1"/>
</dbReference>
<proteinExistence type="predicted"/>
<accession>A0ABW9ADC1</accession>
<dbReference type="Pfam" id="PF02585">
    <property type="entry name" value="PIG-L"/>
    <property type="match status" value="1"/>
</dbReference>
<dbReference type="RefSeq" id="WP_408159525.1">
    <property type="nucleotide sequence ID" value="NZ_JAQQFM010000008.1"/>
</dbReference>
<dbReference type="PANTHER" id="PTHR12993">
    <property type="entry name" value="N-ACETYLGLUCOSAMINYL-PHOSPHATIDYLINOSITOL DE-N-ACETYLASE-RELATED"/>
    <property type="match status" value="1"/>
</dbReference>
<comment type="caution">
    <text evidence="1">The sequence shown here is derived from an EMBL/GenBank/DDBJ whole genome shotgun (WGS) entry which is preliminary data.</text>
</comment>
<evidence type="ECO:0000313" key="2">
    <source>
        <dbReference type="Proteomes" id="UP001629246"/>
    </source>
</evidence>
<keyword evidence="2" id="KW-1185">Reference proteome</keyword>
<gene>
    <name evidence="1" type="ORF">PQR62_18725</name>
</gene>
<protein>
    <submittedName>
        <fullName evidence="1">PIG-L family deacetylase</fullName>
    </submittedName>
</protein>
<name>A0ABW9ADC1_9BURK</name>
<organism evidence="1 2">
    <name type="scientific">Herbaspirillum lusitanum</name>
    <dbReference type="NCBI Taxonomy" id="213312"/>
    <lineage>
        <taxon>Bacteria</taxon>
        <taxon>Pseudomonadati</taxon>
        <taxon>Pseudomonadota</taxon>
        <taxon>Betaproteobacteria</taxon>
        <taxon>Burkholderiales</taxon>
        <taxon>Oxalobacteraceae</taxon>
        <taxon>Herbaspirillum</taxon>
    </lineage>
</organism>
<dbReference type="Gene3D" id="3.40.50.10320">
    <property type="entry name" value="LmbE-like"/>
    <property type="match status" value="1"/>
</dbReference>
<dbReference type="SUPFAM" id="SSF102588">
    <property type="entry name" value="LmbE-like"/>
    <property type="match status" value="1"/>
</dbReference>
<reference evidence="1 2" key="1">
    <citation type="journal article" date="2024" name="Chem. Sci.">
        <title>Discovery of megapolipeptins by genome mining of a Burkholderiales bacteria collection.</title>
        <authorList>
            <person name="Paulo B.S."/>
            <person name="Recchia M.J.J."/>
            <person name="Lee S."/>
            <person name="Fergusson C.H."/>
            <person name="Romanowski S.B."/>
            <person name="Hernandez A."/>
            <person name="Krull N."/>
            <person name="Liu D.Y."/>
            <person name="Cavanagh H."/>
            <person name="Bos A."/>
            <person name="Gray C.A."/>
            <person name="Murphy B.T."/>
            <person name="Linington R.G."/>
            <person name="Eustaquio A.S."/>
        </authorList>
    </citation>
    <scope>NUCLEOTIDE SEQUENCE [LARGE SCALE GENOMIC DNA]</scope>
    <source>
        <strain evidence="1 2">RL21-008-BIB-A</strain>
    </source>
</reference>
<dbReference type="InterPro" id="IPR003737">
    <property type="entry name" value="GlcNAc_PI_deacetylase-related"/>
</dbReference>
<dbReference type="EMBL" id="JAQQFM010000008">
    <property type="protein sequence ID" value="MFL9926317.1"/>
    <property type="molecule type" value="Genomic_DNA"/>
</dbReference>